<feature type="domain" description="HTH cro/C1-type" evidence="1">
    <location>
        <begin position="13"/>
        <end position="42"/>
    </location>
</feature>
<comment type="caution">
    <text evidence="2">The sequence shown here is derived from an EMBL/GenBank/DDBJ whole genome shotgun (WGS) entry which is preliminary data.</text>
</comment>
<dbReference type="RefSeq" id="WP_344168422.1">
    <property type="nucleotide sequence ID" value="NZ_BAAARY010000002.1"/>
</dbReference>
<dbReference type="PANTHER" id="PTHR23150">
    <property type="entry name" value="SULFATASE MODIFYING FACTOR 1, 2"/>
    <property type="match status" value="1"/>
</dbReference>
<gene>
    <name evidence="2" type="ORF">GCM10010201_08150</name>
</gene>
<evidence type="ECO:0000313" key="2">
    <source>
        <dbReference type="EMBL" id="GAA2514429.1"/>
    </source>
</evidence>
<dbReference type="InterPro" id="IPR042095">
    <property type="entry name" value="SUMF_sf"/>
</dbReference>
<dbReference type="EMBL" id="BAAARY010000002">
    <property type="protein sequence ID" value="GAA2514429.1"/>
    <property type="molecule type" value="Genomic_DNA"/>
</dbReference>
<dbReference type="InterPro" id="IPR005532">
    <property type="entry name" value="SUMF_dom"/>
</dbReference>
<dbReference type="PROSITE" id="PS50943">
    <property type="entry name" value="HTH_CROC1"/>
    <property type="match status" value="1"/>
</dbReference>
<dbReference type="PANTHER" id="PTHR23150:SF19">
    <property type="entry name" value="FORMYLGLYCINE-GENERATING ENZYME"/>
    <property type="match status" value="1"/>
</dbReference>
<proteinExistence type="predicted"/>
<dbReference type="InterPro" id="IPR010982">
    <property type="entry name" value="Lambda_DNA-bd_dom_sf"/>
</dbReference>
<dbReference type="Pfam" id="PF13560">
    <property type="entry name" value="HTH_31"/>
    <property type="match status" value="1"/>
</dbReference>
<sequence length="314" mass="34302">MATVQRWTGREARALREAARMTVRAFASHLGISDRTVSKWESRGAAIAPTPDSQALLDTALSRFDAAVQQRFHLVVGGPPNAVDVTGTAAAPAEHVPSIDTPAPVRSPSDGKKMVLVPAGIFLFGSDREAVWLPGYYIDAEPVTNADYANFIEATGHRRPAHWPNGTYPPEIRRHPIVHVTHDDATAYAQWAQKALPTSQQWEKAARGERGRTYPWGDQPTAAKCNVVESGIDRTTPVDRYHSGTSPYGCYDMSGNIWEWCSTETDPGRFVLRGSAFTSPFRLAQACATNDAARTMQDDDTGFRCVTPQTAFSG</sequence>
<dbReference type="SUPFAM" id="SSF47413">
    <property type="entry name" value="lambda repressor-like DNA-binding domains"/>
    <property type="match status" value="1"/>
</dbReference>
<accession>A0ABN3N4S5</accession>
<dbReference type="Pfam" id="PF03781">
    <property type="entry name" value="FGE-sulfatase"/>
    <property type="match status" value="1"/>
</dbReference>
<keyword evidence="3" id="KW-1185">Reference proteome</keyword>
<reference evidence="2 3" key="1">
    <citation type="journal article" date="2019" name="Int. J. Syst. Evol. Microbiol.">
        <title>The Global Catalogue of Microorganisms (GCM) 10K type strain sequencing project: providing services to taxonomists for standard genome sequencing and annotation.</title>
        <authorList>
            <consortium name="The Broad Institute Genomics Platform"/>
            <consortium name="The Broad Institute Genome Sequencing Center for Infectious Disease"/>
            <person name="Wu L."/>
            <person name="Ma J."/>
        </authorList>
    </citation>
    <scope>NUCLEOTIDE SEQUENCE [LARGE SCALE GENOMIC DNA]</scope>
    <source>
        <strain evidence="2 3">JCM 3367</strain>
    </source>
</reference>
<dbReference type="InterPro" id="IPR016187">
    <property type="entry name" value="CTDL_fold"/>
</dbReference>
<dbReference type="Proteomes" id="UP001499978">
    <property type="component" value="Unassembled WGS sequence"/>
</dbReference>
<dbReference type="SUPFAM" id="SSF56436">
    <property type="entry name" value="C-type lectin-like"/>
    <property type="match status" value="1"/>
</dbReference>
<name>A0ABN3N4S5_9ACTN</name>
<dbReference type="InterPro" id="IPR001387">
    <property type="entry name" value="Cro/C1-type_HTH"/>
</dbReference>
<organism evidence="2 3">
    <name type="scientific">Pilimelia columellifera subsp. columellifera</name>
    <dbReference type="NCBI Taxonomy" id="706583"/>
    <lineage>
        <taxon>Bacteria</taxon>
        <taxon>Bacillati</taxon>
        <taxon>Actinomycetota</taxon>
        <taxon>Actinomycetes</taxon>
        <taxon>Micromonosporales</taxon>
        <taxon>Micromonosporaceae</taxon>
        <taxon>Pilimelia</taxon>
    </lineage>
</organism>
<dbReference type="CDD" id="cd00093">
    <property type="entry name" value="HTH_XRE"/>
    <property type="match status" value="1"/>
</dbReference>
<protein>
    <recommendedName>
        <fullName evidence="1">HTH cro/C1-type domain-containing protein</fullName>
    </recommendedName>
</protein>
<evidence type="ECO:0000313" key="3">
    <source>
        <dbReference type="Proteomes" id="UP001499978"/>
    </source>
</evidence>
<dbReference type="Gene3D" id="1.10.260.40">
    <property type="entry name" value="lambda repressor-like DNA-binding domains"/>
    <property type="match status" value="1"/>
</dbReference>
<evidence type="ECO:0000259" key="1">
    <source>
        <dbReference type="PROSITE" id="PS50943"/>
    </source>
</evidence>
<dbReference type="InterPro" id="IPR051043">
    <property type="entry name" value="Sulfatase_Mod_Factor_Kinase"/>
</dbReference>
<dbReference type="Gene3D" id="3.90.1580.10">
    <property type="entry name" value="paralog of FGE (formylglycine-generating enzyme)"/>
    <property type="match status" value="1"/>
</dbReference>